<evidence type="ECO:0000313" key="5">
    <source>
        <dbReference type="EMBL" id="EDM26167.1"/>
    </source>
</evidence>
<comment type="caution">
    <text evidence="5">The sequence shown here is derived from an EMBL/GenBank/DDBJ whole genome shotgun (WGS) entry which is preliminary data.</text>
</comment>
<reference evidence="5 6" key="1">
    <citation type="journal article" date="2010" name="J. Bacteriol.">
        <title>Genome sequence of Lentisphaera araneosa HTCC2155T, the type species of the order Lentisphaerales in the phylum Lentisphaerae.</title>
        <authorList>
            <person name="Thrash J.C."/>
            <person name="Cho J.C."/>
            <person name="Vergin K.L."/>
            <person name="Morris R.M."/>
            <person name="Giovannoni S.J."/>
        </authorList>
    </citation>
    <scope>NUCLEOTIDE SEQUENCE [LARGE SCALE GENOMIC DNA]</scope>
    <source>
        <strain evidence="5 6">HTCC2155</strain>
    </source>
</reference>
<evidence type="ECO:0000256" key="2">
    <source>
        <dbReference type="ARBA" id="ARBA00023082"/>
    </source>
</evidence>
<dbReference type="InterPro" id="IPR013325">
    <property type="entry name" value="RNA_pol_sigma_r2"/>
</dbReference>
<dbReference type="PANTHER" id="PTHR43133">
    <property type="entry name" value="RNA POLYMERASE ECF-TYPE SIGMA FACTO"/>
    <property type="match status" value="1"/>
</dbReference>
<sequence length="200" mass="23700">MNKDQWETRVTLLEKIKNRYDESAWEDFVFYYQKFIFMILRKMNLSISEAEELSQKIIIKLWDKLPEFNFNQGSGKFRSWLCTVVRNQARNYIRDQQNSSKHKSELDESPNQFHDMPCTSEIEKIAEKEWAIYVAKLAWKNILKNSPGTYLDVFSLHANGNTVNQIAESTKLPVNTIHVYLKRSRDKLKSEIKRLSSELL</sequence>
<keyword evidence="2" id="KW-0731">Sigma factor</keyword>
<dbReference type="eggNOG" id="COG1595">
    <property type="taxonomic scope" value="Bacteria"/>
</dbReference>
<dbReference type="Pfam" id="PF04542">
    <property type="entry name" value="Sigma70_r2"/>
    <property type="match status" value="1"/>
</dbReference>
<protein>
    <submittedName>
        <fullName evidence="5">Probable ECF sigma factor</fullName>
    </submittedName>
</protein>
<evidence type="ECO:0000256" key="1">
    <source>
        <dbReference type="ARBA" id="ARBA00023015"/>
    </source>
</evidence>
<dbReference type="GO" id="GO:0006352">
    <property type="term" value="P:DNA-templated transcription initiation"/>
    <property type="evidence" value="ECO:0007669"/>
    <property type="project" value="InterPro"/>
</dbReference>
<dbReference type="PANTHER" id="PTHR43133:SF51">
    <property type="entry name" value="RNA POLYMERASE SIGMA FACTOR"/>
    <property type="match status" value="1"/>
</dbReference>
<dbReference type="GO" id="GO:0016987">
    <property type="term" value="F:sigma factor activity"/>
    <property type="evidence" value="ECO:0007669"/>
    <property type="project" value="UniProtKB-KW"/>
</dbReference>
<dbReference type="NCBIfam" id="TIGR02937">
    <property type="entry name" value="sigma70-ECF"/>
    <property type="match status" value="1"/>
</dbReference>
<dbReference type="Proteomes" id="UP000004947">
    <property type="component" value="Unassembled WGS sequence"/>
</dbReference>
<keyword evidence="6" id="KW-1185">Reference proteome</keyword>
<dbReference type="EMBL" id="ABCK01000019">
    <property type="protein sequence ID" value="EDM26167.1"/>
    <property type="molecule type" value="Genomic_DNA"/>
</dbReference>
<evidence type="ECO:0000259" key="4">
    <source>
        <dbReference type="Pfam" id="PF04542"/>
    </source>
</evidence>
<evidence type="ECO:0000313" key="6">
    <source>
        <dbReference type="Proteomes" id="UP000004947"/>
    </source>
</evidence>
<dbReference type="Gene3D" id="1.10.1740.10">
    <property type="match status" value="1"/>
</dbReference>
<accession>A6DQB6</accession>
<keyword evidence="3" id="KW-0804">Transcription</keyword>
<evidence type="ECO:0000256" key="3">
    <source>
        <dbReference type="ARBA" id="ARBA00023163"/>
    </source>
</evidence>
<dbReference type="AlphaFoldDB" id="A6DQB6"/>
<gene>
    <name evidence="5" type="ORF">LNTAR_16508</name>
</gene>
<feature type="domain" description="RNA polymerase sigma-70 region 2" evidence="4">
    <location>
        <begin position="31"/>
        <end position="97"/>
    </location>
</feature>
<keyword evidence="1" id="KW-0805">Transcription regulation</keyword>
<dbReference type="InterPro" id="IPR014284">
    <property type="entry name" value="RNA_pol_sigma-70_dom"/>
</dbReference>
<dbReference type="InterPro" id="IPR039425">
    <property type="entry name" value="RNA_pol_sigma-70-like"/>
</dbReference>
<organism evidence="5 6">
    <name type="scientific">Lentisphaera araneosa HTCC2155</name>
    <dbReference type="NCBI Taxonomy" id="313628"/>
    <lineage>
        <taxon>Bacteria</taxon>
        <taxon>Pseudomonadati</taxon>
        <taxon>Lentisphaerota</taxon>
        <taxon>Lentisphaeria</taxon>
        <taxon>Lentisphaerales</taxon>
        <taxon>Lentisphaeraceae</taxon>
        <taxon>Lentisphaera</taxon>
    </lineage>
</organism>
<dbReference type="OrthoDB" id="1056775at2"/>
<dbReference type="STRING" id="313628.LNTAR_16508"/>
<name>A6DQB6_9BACT</name>
<dbReference type="SUPFAM" id="SSF88946">
    <property type="entry name" value="Sigma2 domain of RNA polymerase sigma factors"/>
    <property type="match status" value="1"/>
</dbReference>
<dbReference type="RefSeq" id="WP_007280045.1">
    <property type="nucleotide sequence ID" value="NZ_ABCK01000019.1"/>
</dbReference>
<dbReference type="InterPro" id="IPR007627">
    <property type="entry name" value="RNA_pol_sigma70_r2"/>
</dbReference>
<proteinExistence type="predicted"/>